<dbReference type="Gene3D" id="3.40.50.1100">
    <property type="match status" value="2"/>
</dbReference>
<evidence type="ECO:0000313" key="10">
    <source>
        <dbReference type="Proteomes" id="UP000257109"/>
    </source>
</evidence>
<evidence type="ECO:0000256" key="5">
    <source>
        <dbReference type="ARBA" id="ARBA00022898"/>
    </source>
</evidence>
<dbReference type="InterPro" id="IPR040911">
    <property type="entry name" value="Exostosin_GT47"/>
</dbReference>
<dbReference type="Proteomes" id="UP000257109">
    <property type="component" value="Unassembled WGS sequence"/>
</dbReference>
<feature type="domain" description="Tryptophan synthase beta chain-like PALP" evidence="7">
    <location>
        <begin position="550"/>
        <end position="742"/>
    </location>
</feature>
<evidence type="ECO:0000256" key="6">
    <source>
        <dbReference type="ARBA" id="ARBA00023192"/>
    </source>
</evidence>
<dbReference type="STRING" id="157652.A0A371FAR3"/>
<dbReference type="InterPro" id="IPR001216">
    <property type="entry name" value="P-phosphate_BS"/>
</dbReference>
<dbReference type="FunFam" id="3.40.50.1100:FF:000002">
    <property type="entry name" value="Cysteine synthase"/>
    <property type="match status" value="1"/>
</dbReference>
<dbReference type="CDD" id="cd01561">
    <property type="entry name" value="CBS_like"/>
    <property type="match status" value="1"/>
</dbReference>
<keyword evidence="5" id="KW-0663">Pyridoxal phosphate</keyword>
<keyword evidence="3" id="KW-0028">Amino-acid biosynthesis</keyword>
<evidence type="ECO:0000259" key="7">
    <source>
        <dbReference type="Pfam" id="PF00291"/>
    </source>
</evidence>
<dbReference type="Pfam" id="PF03016">
    <property type="entry name" value="Exostosin_GT47"/>
    <property type="match status" value="1"/>
</dbReference>
<evidence type="ECO:0000313" key="9">
    <source>
        <dbReference type="EMBL" id="RDX75384.1"/>
    </source>
</evidence>
<keyword evidence="4" id="KW-0808">Transferase</keyword>
<comment type="caution">
    <text evidence="9">The sequence shown here is derived from an EMBL/GenBank/DDBJ whole genome shotgun (WGS) entry which is preliminary data.</text>
</comment>
<dbReference type="PANTHER" id="PTHR10314">
    <property type="entry name" value="CYSTATHIONINE BETA-SYNTHASE"/>
    <property type="match status" value="1"/>
</dbReference>
<evidence type="ECO:0000256" key="2">
    <source>
        <dbReference type="ARBA" id="ARBA00007103"/>
    </source>
</evidence>
<dbReference type="InterPro" id="IPR001926">
    <property type="entry name" value="TrpB-like_PALP"/>
</dbReference>
<keyword evidence="10" id="KW-1185">Reference proteome</keyword>
<dbReference type="EMBL" id="QJKJ01009856">
    <property type="protein sequence ID" value="RDX75384.1"/>
    <property type="molecule type" value="Genomic_DNA"/>
</dbReference>
<dbReference type="GO" id="GO:0016740">
    <property type="term" value="F:transferase activity"/>
    <property type="evidence" value="ECO:0007669"/>
    <property type="project" value="UniProtKB-KW"/>
</dbReference>
<feature type="non-terminal residue" evidence="9">
    <location>
        <position position="1"/>
    </location>
</feature>
<evidence type="ECO:0000256" key="1">
    <source>
        <dbReference type="ARBA" id="ARBA00001933"/>
    </source>
</evidence>
<proteinExistence type="inferred from homology"/>
<evidence type="ECO:0000256" key="3">
    <source>
        <dbReference type="ARBA" id="ARBA00022605"/>
    </source>
</evidence>
<gene>
    <name evidence="9" type="ORF">CR513_44729</name>
</gene>
<dbReference type="GO" id="GO:0006535">
    <property type="term" value="P:cysteine biosynthetic process from serine"/>
    <property type="evidence" value="ECO:0007669"/>
    <property type="project" value="InterPro"/>
</dbReference>
<evidence type="ECO:0000259" key="8">
    <source>
        <dbReference type="Pfam" id="PF03016"/>
    </source>
</evidence>
<keyword evidence="6" id="KW-0198">Cysteine biosynthesis</keyword>
<dbReference type="Pfam" id="PF00291">
    <property type="entry name" value="PALP"/>
    <property type="match status" value="1"/>
</dbReference>
<dbReference type="InterPro" id="IPR050214">
    <property type="entry name" value="Cys_Synth/Cystath_Beta-Synth"/>
</dbReference>
<accession>A0A371FAR3</accession>
<sequence length="742" mass="83641">MGERTASGSAIKVVSKKSMCCFFSLTSFLFMLSWLFVLRSTRLEATSTNPSFFSSFNDSDSDSDLTQQKNVEETEPSFGNRAILVDSIETIKKQVHEEQGVKCNNAVLRVFMYDLPPEFHFGLLDWKPEGNANSVWPDIRTNAPHYPGGLNLQHSIEYWLILDLLASEQVPEAEPSSNAKSVIRVRNSSEADVIFVPFFSSLCYNRFSKTGPHEKRSRNKVLQEKLVQHVTAQEEWKRSGGRDHVILAHHPNSMLDARMKLWPGSFILSDFGRYPPNIANVEKDVIAPYKHVVQVYDTDQSTFDSRSTLLYFQGAIYRKDGGHVRHELFNLLRKEKEVHFSFGSFQKGGVKKATEGMRSSKFCLNIAGDTPSSNRLFDAIVSNCVPVIISDEIELPYEDVLDYSQFCVFVRTRDALKKKFLINFVRSIGKEEWTRMWNRLKEVHRFFEFQFPSKEGDAVQMIWQAVARKAPFMKLKTNRSRRLASESKNENGAIFFFIIVTRLQLQRHHIVSFKPYTRSQHSLGGATRASTPSLYSTRQGFDTVNIAEDVTQLIGNTPMVYLNKVTEGCVANIAAKLESMEPCRSVKDRIGYSMLSDAEEIGAISPGKTILVEPTTGNTGLGIAFVAATKGYKLIVTMPASVNVERRVLLRAFGAEVVLTDAEKGLKGAVDKADEIVRRTPNAYMFRQFDNMTNTKIHFETTGPEIWEDTMGNVDVLVAGIGTGGTVTGTGRYLKMMNKNIK</sequence>
<dbReference type="AlphaFoldDB" id="A0A371FAR3"/>
<evidence type="ECO:0000256" key="4">
    <source>
        <dbReference type="ARBA" id="ARBA00022679"/>
    </source>
</evidence>
<dbReference type="OrthoDB" id="1924787at2759"/>
<dbReference type="InterPro" id="IPR036052">
    <property type="entry name" value="TrpB-like_PALP_sf"/>
</dbReference>
<comment type="similarity">
    <text evidence="2">Belongs to the cysteine synthase/cystathionine beta-synthase family.</text>
</comment>
<dbReference type="SUPFAM" id="SSF53686">
    <property type="entry name" value="Tryptophan synthase beta subunit-like PLP-dependent enzymes"/>
    <property type="match status" value="1"/>
</dbReference>
<feature type="non-terminal residue" evidence="9">
    <location>
        <position position="742"/>
    </location>
</feature>
<comment type="cofactor">
    <cofactor evidence="1">
        <name>pyridoxal 5'-phosphate</name>
        <dbReference type="ChEBI" id="CHEBI:597326"/>
    </cofactor>
</comment>
<reference evidence="9" key="1">
    <citation type="submission" date="2018-05" db="EMBL/GenBank/DDBJ databases">
        <title>Draft genome of Mucuna pruriens seed.</title>
        <authorList>
            <person name="Nnadi N.E."/>
            <person name="Vos R."/>
            <person name="Hasami M.H."/>
            <person name="Devisetty U.K."/>
            <person name="Aguiy J.C."/>
        </authorList>
    </citation>
    <scope>NUCLEOTIDE SEQUENCE [LARGE SCALE GENOMIC DNA]</scope>
    <source>
        <strain evidence="9">JCA_2017</strain>
    </source>
</reference>
<organism evidence="9 10">
    <name type="scientific">Mucuna pruriens</name>
    <name type="common">Velvet bean</name>
    <name type="synonym">Dolichos pruriens</name>
    <dbReference type="NCBI Taxonomy" id="157652"/>
    <lineage>
        <taxon>Eukaryota</taxon>
        <taxon>Viridiplantae</taxon>
        <taxon>Streptophyta</taxon>
        <taxon>Embryophyta</taxon>
        <taxon>Tracheophyta</taxon>
        <taxon>Spermatophyta</taxon>
        <taxon>Magnoliopsida</taxon>
        <taxon>eudicotyledons</taxon>
        <taxon>Gunneridae</taxon>
        <taxon>Pentapetalae</taxon>
        <taxon>rosids</taxon>
        <taxon>fabids</taxon>
        <taxon>Fabales</taxon>
        <taxon>Fabaceae</taxon>
        <taxon>Papilionoideae</taxon>
        <taxon>50 kb inversion clade</taxon>
        <taxon>NPAAA clade</taxon>
        <taxon>indigoferoid/millettioid clade</taxon>
        <taxon>Phaseoleae</taxon>
        <taxon>Mucuna</taxon>
    </lineage>
</organism>
<feature type="domain" description="Exostosin GT47" evidence="8">
    <location>
        <begin position="106"/>
        <end position="423"/>
    </location>
</feature>
<dbReference type="PROSITE" id="PS00901">
    <property type="entry name" value="CYS_SYNTHASE"/>
    <property type="match status" value="1"/>
</dbReference>
<protein>
    <submittedName>
        <fullName evidence="9">S-sulfocysteine synthase, chloroplastic</fullName>
    </submittedName>
</protein>
<name>A0A371FAR3_MUCPR</name>